<evidence type="ECO:0000256" key="1">
    <source>
        <dbReference type="ARBA" id="ARBA00001933"/>
    </source>
</evidence>
<name>A0A4U6QK34_9ACTN</name>
<dbReference type="RefSeq" id="WP_137448153.1">
    <property type="nucleotide sequence ID" value="NZ_SZZH01000001.1"/>
</dbReference>
<evidence type="ECO:0000259" key="5">
    <source>
        <dbReference type="Pfam" id="PF00155"/>
    </source>
</evidence>
<comment type="caution">
    <text evidence="6">The sequence shown here is derived from an EMBL/GenBank/DDBJ whole genome shotgun (WGS) entry which is preliminary data.</text>
</comment>
<keyword evidence="2 6" id="KW-0032">Aminotransferase</keyword>
<dbReference type="Gene3D" id="3.40.640.10">
    <property type="entry name" value="Type I PLP-dependent aspartate aminotransferase-like (Major domain)"/>
    <property type="match status" value="1"/>
</dbReference>
<organism evidence="6 7">
    <name type="scientific">Nakamurella flava</name>
    <dbReference type="NCBI Taxonomy" id="2576308"/>
    <lineage>
        <taxon>Bacteria</taxon>
        <taxon>Bacillati</taxon>
        <taxon>Actinomycetota</taxon>
        <taxon>Actinomycetes</taxon>
        <taxon>Nakamurellales</taxon>
        <taxon>Nakamurellaceae</taxon>
        <taxon>Nakamurella</taxon>
    </lineage>
</organism>
<evidence type="ECO:0000256" key="2">
    <source>
        <dbReference type="ARBA" id="ARBA00022576"/>
    </source>
</evidence>
<dbReference type="GO" id="GO:1901605">
    <property type="term" value="P:alpha-amino acid metabolic process"/>
    <property type="evidence" value="ECO:0007669"/>
    <property type="project" value="TreeGrafter"/>
</dbReference>
<keyword evidence="3 6" id="KW-0808">Transferase</keyword>
<dbReference type="AlphaFoldDB" id="A0A4U6QK34"/>
<dbReference type="EMBL" id="SZZH01000001">
    <property type="protein sequence ID" value="TKV60850.1"/>
    <property type="molecule type" value="Genomic_DNA"/>
</dbReference>
<dbReference type="Pfam" id="PF00155">
    <property type="entry name" value="Aminotran_1_2"/>
    <property type="match status" value="1"/>
</dbReference>
<feature type="domain" description="Aminotransferase class I/classII large" evidence="5">
    <location>
        <begin position="80"/>
        <end position="402"/>
    </location>
</feature>
<dbReference type="InterPro" id="IPR015424">
    <property type="entry name" value="PyrdxlP-dep_Trfase"/>
</dbReference>
<reference evidence="6 7" key="1">
    <citation type="submission" date="2019-05" db="EMBL/GenBank/DDBJ databases">
        <title>Nakamurella sp. N5BH11, whole genome shotgun sequence.</title>
        <authorList>
            <person name="Tuo L."/>
        </authorList>
    </citation>
    <scope>NUCLEOTIDE SEQUENCE [LARGE SCALE GENOMIC DNA]</scope>
    <source>
        <strain evidence="6 7">N5BH11</strain>
    </source>
</reference>
<dbReference type="Gene3D" id="3.90.1150.10">
    <property type="entry name" value="Aspartate Aminotransferase, domain 1"/>
    <property type="match status" value="1"/>
</dbReference>
<evidence type="ECO:0000313" key="7">
    <source>
        <dbReference type="Proteomes" id="UP000306985"/>
    </source>
</evidence>
<dbReference type="InterPro" id="IPR015421">
    <property type="entry name" value="PyrdxlP-dep_Trfase_major"/>
</dbReference>
<evidence type="ECO:0000313" key="6">
    <source>
        <dbReference type="EMBL" id="TKV60850.1"/>
    </source>
</evidence>
<keyword evidence="7" id="KW-1185">Reference proteome</keyword>
<dbReference type="InterPro" id="IPR004839">
    <property type="entry name" value="Aminotransferase_I/II_large"/>
</dbReference>
<dbReference type="OrthoDB" id="199743at2"/>
<dbReference type="CDD" id="cd00609">
    <property type="entry name" value="AAT_like"/>
    <property type="match status" value="1"/>
</dbReference>
<evidence type="ECO:0000256" key="4">
    <source>
        <dbReference type="ARBA" id="ARBA00022898"/>
    </source>
</evidence>
<dbReference type="SUPFAM" id="SSF53383">
    <property type="entry name" value="PLP-dependent transferases"/>
    <property type="match status" value="1"/>
</dbReference>
<sequence>MTAVLGAVEPTGLARPTVSLETARRLTALTAGFPLQPVGPGSIPLSGGIPAPDVLPVAELAESFATVLTDPAAATVSLPYARPEGVAELRAWLADREGVADPDRIQVTDGALHAISLIMQAVLDPGDLVLVESPTFPLALRLLQYHGARWEPVPVDAHGLDVDELERRLRAGVRPRMLYLIPDFQNPTAVTLSAQRRTRLVELAERYGFVVLADNPYQELTFGGNPLPGLDVGSDRVVRANTFSKTLGPGLRTGWLVLPRWLREPVTVVRANTDQFTSLVTQRAIADLVTRPGRFEQIVQRARVAYARRAATLRAALLAETDGALAVPDVDGGIFLWARITRPGLDADQVLERALLEGTNFQPGRHFDAASSDGSGPAYRRHLRLGFSAVAEDDLVEAARRLGRAVRAQ</sequence>
<dbReference type="Proteomes" id="UP000306985">
    <property type="component" value="Unassembled WGS sequence"/>
</dbReference>
<dbReference type="InterPro" id="IPR050859">
    <property type="entry name" value="Class-I_PLP-dep_aminotransf"/>
</dbReference>
<dbReference type="InterPro" id="IPR015422">
    <property type="entry name" value="PyrdxlP-dep_Trfase_small"/>
</dbReference>
<evidence type="ECO:0000256" key="3">
    <source>
        <dbReference type="ARBA" id="ARBA00022679"/>
    </source>
</evidence>
<dbReference type="PANTHER" id="PTHR42790:SF19">
    <property type="entry name" value="KYNURENINE_ALPHA-AMINOADIPATE AMINOTRANSFERASE, MITOCHONDRIAL"/>
    <property type="match status" value="1"/>
</dbReference>
<proteinExistence type="predicted"/>
<gene>
    <name evidence="6" type="ORF">FDO65_04080</name>
</gene>
<dbReference type="GO" id="GO:0008483">
    <property type="term" value="F:transaminase activity"/>
    <property type="evidence" value="ECO:0007669"/>
    <property type="project" value="UniProtKB-KW"/>
</dbReference>
<comment type="cofactor">
    <cofactor evidence="1">
        <name>pyridoxal 5'-phosphate</name>
        <dbReference type="ChEBI" id="CHEBI:597326"/>
    </cofactor>
</comment>
<dbReference type="GO" id="GO:0030170">
    <property type="term" value="F:pyridoxal phosphate binding"/>
    <property type="evidence" value="ECO:0007669"/>
    <property type="project" value="InterPro"/>
</dbReference>
<accession>A0A4U6QK34</accession>
<keyword evidence="4" id="KW-0663">Pyridoxal phosphate</keyword>
<dbReference type="PANTHER" id="PTHR42790">
    <property type="entry name" value="AMINOTRANSFERASE"/>
    <property type="match status" value="1"/>
</dbReference>
<protein>
    <submittedName>
        <fullName evidence="6">PLP-dependent aminotransferase family protein</fullName>
    </submittedName>
</protein>